<keyword evidence="1" id="KW-0812">Transmembrane</keyword>
<evidence type="ECO:0000256" key="1">
    <source>
        <dbReference type="SAM" id="Phobius"/>
    </source>
</evidence>
<keyword evidence="1" id="KW-1133">Transmembrane helix</keyword>
<keyword evidence="1" id="KW-0472">Membrane</keyword>
<proteinExistence type="predicted"/>
<dbReference type="Proteomes" id="UP001529510">
    <property type="component" value="Unassembled WGS sequence"/>
</dbReference>
<dbReference type="AlphaFoldDB" id="A0ABD0PFF1"/>
<evidence type="ECO:0000313" key="2">
    <source>
        <dbReference type="EMBL" id="KAL0172787.1"/>
    </source>
</evidence>
<comment type="caution">
    <text evidence="2">The sequence shown here is derived from an EMBL/GenBank/DDBJ whole genome shotgun (WGS) entry which is preliminary data.</text>
</comment>
<sequence>VNKTSIAWSLGYMLTLSNMIPAEGKIIKLPINNVLFAGLLLLFSALTIITLTYLVITLVRFCY</sequence>
<accession>A0ABD0PFF1</accession>
<feature type="non-terminal residue" evidence="2">
    <location>
        <position position="1"/>
    </location>
</feature>
<protein>
    <submittedName>
        <fullName evidence="2">Uncharacterized protein</fullName>
    </submittedName>
</protein>
<feature type="transmembrane region" description="Helical" evidence="1">
    <location>
        <begin position="34"/>
        <end position="56"/>
    </location>
</feature>
<name>A0ABD0PFF1_CIRMR</name>
<organism evidence="2 3">
    <name type="scientific">Cirrhinus mrigala</name>
    <name type="common">Mrigala</name>
    <dbReference type="NCBI Taxonomy" id="683832"/>
    <lineage>
        <taxon>Eukaryota</taxon>
        <taxon>Metazoa</taxon>
        <taxon>Chordata</taxon>
        <taxon>Craniata</taxon>
        <taxon>Vertebrata</taxon>
        <taxon>Euteleostomi</taxon>
        <taxon>Actinopterygii</taxon>
        <taxon>Neopterygii</taxon>
        <taxon>Teleostei</taxon>
        <taxon>Ostariophysi</taxon>
        <taxon>Cypriniformes</taxon>
        <taxon>Cyprinidae</taxon>
        <taxon>Labeoninae</taxon>
        <taxon>Labeonini</taxon>
        <taxon>Cirrhinus</taxon>
    </lineage>
</organism>
<gene>
    <name evidence="2" type="ORF">M9458_033098</name>
</gene>
<evidence type="ECO:0000313" key="3">
    <source>
        <dbReference type="Proteomes" id="UP001529510"/>
    </source>
</evidence>
<reference evidence="2 3" key="1">
    <citation type="submission" date="2024-05" db="EMBL/GenBank/DDBJ databases">
        <title>Genome sequencing and assembly of Indian major carp, Cirrhinus mrigala (Hamilton, 1822).</title>
        <authorList>
            <person name="Mohindra V."/>
            <person name="Chowdhury L.M."/>
            <person name="Lal K."/>
            <person name="Jena J.K."/>
        </authorList>
    </citation>
    <scope>NUCLEOTIDE SEQUENCE [LARGE SCALE GENOMIC DNA]</scope>
    <source>
        <strain evidence="2">CM1030</strain>
        <tissue evidence="2">Blood</tissue>
    </source>
</reference>
<dbReference type="EMBL" id="JAMKFB020000016">
    <property type="protein sequence ID" value="KAL0172787.1"/>
    <property type="molecule type" value="Genomic_DNA"/>
</dbReference>
<keyword evidence="3" id="KW-1185">Reference proteome</keyword>